<evidence type="ECO:0000256" key="7">
    <source>
        <dbReference type="ARBA" id="ARBA00023242"/>
    </source>
</evidence>
<comment type="subcellular location">
    <subcellularLocation>
        <location evidence="2">Chromosome</location>
        <location evidence="2">Telomere</location>
    </subcellularLocation>
    <subcellularLocation>
        <location evidence="1">Nucleus</location>
    </subcellularLocation>
</comment>
<protein>
    <recommendedName>
        <fullName evidence="9">Protection of telomeres protein 1 ssDNA-binding domain-containing protein</fullName>
    </recommendedName>
</protein>
<evidence type="ECO:0000256" key="4">
    <source>
        <dbReference type="ARBA" id="ARBA00022454"/>
    </source>
</evidence>
<comment type="similarity">
    <text evidence="3">Belongs to the telombin family.</text>
</comment>
<accession>A0A5M3N0S8</accession>
<evidence type="ECO:0000259" key="9">
    <source>
        <dbReference type="Pfam" id="PF16686"/>
    </source>
</evidence>
<evidence type="ECO:0000313" key="11">
    <source>
        <dbReference type="Proteomes" id="UP000053558"/>
    </source>
</evidence>
<dbReference type="SUPFAM" id="SSF50249">
    <property type="entry name" value="Nucleic acid-binding proteins"/>
    <property type="match status" value="1"/>
</dbReference>
<evidence type="ECO:0000256" key="6">
    <source>
        <dbReference type="ARBA" id="ARBA00023125"/>
    </source>
</evidence>
<feature type="region of interest" description="Disordered" evidence="8">
    <location>
        <begin position="1"/>
        <end position="20"/>
    </location>
</feature>
<dbReference type="Gene3D" id="2.40.50.140">
    <property type="entry name" value="Nucleic acid-binding proteins"/>
    <property type="match status" value="2"/>
</dbReference>
<dbReference type="EMBL" id="JH711574">
    <property type="protein sequence ID" value="EIW84886.1"/>
    <property type="molecule type" value="Genomic_DNA"/>
</dbReference>
<keyword evidence="7" id="KW-0539">Nucleus</keyword>
<dbReference type="AlphaFoldDB" id="A0A5M3N0S8"/>
<dbReference type="GO" id="GO:0000783">
    <property type="term" value="C:nuclear telomere cap complex"/>
    <property type="evidence" value="ECO:0007669"/>
    <property type="project" value="TreeGrafter"/>
</dbReference>
<keyword evidence="4" id="KW-0158">Chromosome</keyword>
<dbReference type="OrthoDB" id="2186770at2759"/>
<keyword evidence="6" id="KW-0238">DNA-binding</keyword>
<feature type="compositionally biased region" description="Basic and acidic residues" evidence="8">
    <location>
        <begin position="278"/>
        <end position="290"/>
    </location>
</feature>
<evidence type="ECO:0000256" key="5">
    <source>
        <dbReference type="ARBA" id="ARBA00022895"/>
    </source>
</evidence>
<feature type="domain" description="Protection of telomeres protein 1 ssDNA-binding" evidence="9">
    <location>
        <begin position="431"/>
        <end position="576"/>
    </location>
</feature>
<gene>
    <name evidence="10" type="ORF">CONPUDRAFT_162207</name>
</gene>
<dbReference type="KEGG" id="cput:CONPUDRAFT_162207"/>
<dbReference type="Proteomes" id="UP000053558">
    <property type="component" value="Unassembled WGS sequence"/>
</dbReference>
<dbReference type="InterPro" id="IPR012340">
    <property type="entry name" value="NA-bd_OB-fold"/>
</dbReference>
<dbReference type="GeneID" id="19204698"/>
<dbReference type="PANTHER" id="PTHR14513:SF0">
    <property type="entry name" value="PROTECTION OF TELOMERES PROTEIN 1"/>
    <property type="match status" value="1"/>
</dbReference>
<dbReference type="GO" id="GO:0010521">
    <property type="term" value="F:telomerase inhibitor activity"/>
    <property type="evidence" value="ECO:0007669"/>
    <property type="project" value="TreeGrafter"/>
</dbReference>
<dbReference type="Pfam" id="PF16686">
    <property type="entry name" value="POT1PC"/>
    <property type="match status" value="1"/>
</dbReference>
<evidence type="ECO:0000313" key="10">
    <source>
        <dbReference type="EMBL" id="EIW84886.1"/>
    </source>
</evidence>
<proteinExistence type="inferred from homology"/>
<keyword evidence="11" id="KW-1185">Reference proteome</keyword>
<evidence type="ECO:0000256" key="8">
    <source>
        <dbReference type="SAM" id="MobiDB-lite"/>
    </source>
</evidence>
<evidence type="ECO:0000256" key="1">
    <source>
        <dbReference type="ARBA" id="ARBA00004123"/>
    </source>
</evidence>
<sequence>MKRTAEDTTASSRKRNRALDSFDPSLKRDASRLLDAPLDESGFIFGRIYMIWSTKPLRGFMMESDYHGCTSRFKVQLLGRAAEACTSHITPNGRIYLGLKGATVQRVDPQRPDHLPLQLSYSMGIVIKFMPKDGRGTPTVINSWDDGWFTSDVGTSAESVLAFINAEKKAAEQAIATDQPNKTAQRKARKAAYRQAEEEKQRALEKQLQAEEGPAAETSTPIPQKKHFTNSKSHSGSPTPGDHKRRPSTSPPSSPPGRVTAPVGGNAVPKDTANYTAEDARGKVQRDETGRTNAKPTMTAGFRSEYVTTWNSSVSAVGYSDKFRWAVYDAVKHAVAPVALGNAPQEEMINDGYGYTYSPFWAPIDDGLELGYCRQLKEWWDRAQRKAAETEVINIGDWQGGGPTTTKGWIDKRTASKTRVHRLMQDASPDAPPSGFFDCTVEILSGFKPDEPGRPYSIYVTDYTPNPNVYSFPPDSSMSQSTCPPALQGTQLVLKVELWDASAALGPTMDIGDVWFLRNVRMKLARNGLFEGSMQEADRSRRLGNSEPEDGDSAAVSSTDVHFEALLKRKKAWEKQCGKAIRPVGSGGASTKFDSKLIEDVDWTGGSSFFNCAVEMLHIDLVSPEAPLAFVTDYTYNQALPSFATLPGSYEVPLDALCRRIVRIHLEGDQADRASKWKVGHVYEINNLRAIRRSGIAVGRLGGSEMLTLHKGPASQDASGSTDSVIAALLEQKARWRRDASLEGHCLEDRRQPSPIKVTEKVAEEFSKATARPSEAPQDASSPRTYSTLKEIKASDQCPRHFTTHARVVDYWPLRLRDACILRCTSCNVDLPSIQRFCSECASDDDVESFYRLVFLIEDEDGERLRLSLCNPSCSLLSGVPATDFMLDNDAWREFQSQVRPFIGNLEEVHATFDEGMRNRDSVPIKPDTPFTRMDIQNWPVSHKCIGGDAHTRREEACGCDRAYALLKCELV</sequence>
<comment type="caution">
    <text evidence="10">The sequence shown here is derived from an EMBL/GenBank/DDBJ whole genome shotgun (WGS) entry which is preliminary data.</text>
</comment>
<reference evidence="11" key="1">
    <citation type="journal article" date="2012" name="Science">
        <title>The Paleozoic origin of enzymatic lignin decomposition reconstructed from 31 fungal genomes.</title>
        <authorList>
            <person name="Floudas D."/>
            <person name="Binder M."/>
            <person name="Riley R."/>
            <person name="Barry K."/>
            <person name="Blanchette R.A."/>
            <person name="Henrissat B."/>
            <person name="Martinez A.T."/>
            <person name="Otillar R."/>
            <person name="Spatafora J.W."/>
            <person name="Yadav J.S."/>
            <person name="Aerts A."/>
            <person name="Benoit I."/>
            <person name="Boyd A."/>
            <person name="Carlson A."/>
            <person name="Copeland A."/>
            <person name="Coutinho P.M."/>
            <person name="de Vries R.P."/>
            <person name="Ferreira P."/>
            <person name="Findley K."/>
            <person name="Foster B."/>
            <person name="Gaskell J."/>
            <person name="Glotzer D."/>
            <person name="Gorecki P."/>
            <person name="Heitman J."/>
            <person name="Hesse C."/>
            <person name="Hori C."/>
            <person name="Igarashi K."/>
            <person name="Jurgens J.A."/>
            <person name="Kallen N."/>
            <person name="Kersten P."/>
            <person name="Kohler A."/>
            <person name="Kuees U."/>
            <person name="Kumar T.K.A."/>
            <person name="Kuo A."/>
            <person name="LaButti K."/>
            <person name="Larrondo L.F."/>
            <person name="Lindquist E."/>
            <person name="Ling A."/>
            <person name="Lombard V."/>
            <person name="Lucas S."/>
            <person name="Lundell T."/>
            <person name="Martin R."/>
            <person name="McLaughlin D.J."/>
            <person name="Morgenstern I."/>
            <person name="Morin E."/>
            <person name="Murat C."/>
            <person name="Nagy L.G."/>
            <person name="Nolan M."/>
            <person name="Ohm R.A."/>
            <person name="Patyshakuliyeva A."/>
            <person name="Rokas A."/>
            <person name="Ruiz-Duenas F.J."/>
            <person name="Sabat G."/>
            <person name="Salamov A."/>
            <person name="Samejima M."/>
            <person name="Schmutz J."/>
            <person name="Slot J.C."/>
            <person name="St John F."/>
            <person name="Stenlid J."/>
            <person name="Sun H."/>
            <person name="Sun S."/>
            <person name="Syed K."/>
            <person name="Tsang A."/>
            <person name="Wiebenga A."/>
            <person name="Young D."/>
            <person name="Pisabarro A."/>
            <person name="Eastwood D.C."/>
            <person name="Martin F."/>
            <person name="Cullen D."/>
            <person name="Grigoriev I.V."/>
            <person name="Hibbett D.S."/>
        </authorList>
    </citation>
    <scope>NUCLEOTIDE SEQUENCE [LARGE SCALE GENOMIC DNA]</scope>
    <source>
        <strain evidence="11">RWD-64-598 SS2</strain>
    </source>
</reference>
<dbReference type="InterPro" id="IPR032042">
    <property type="entry name" value="POT1PC"/>
</dbReference>
<feature type="region of interest" description="Disordered" evidence="8">
    <location>
        <begin position="173"/>
        <end position="296"/>
    </location>
</feature>
<dbReference type="GO" id="GO:0016233">
    <property type="term" value="P:telomere capping"/>
    <property type="evidence" value="ECO:0007669"/>
    <property type="project" value="TreeGrafter"/>
</dbReference>
<dbReference type="GO" id="GO:0098505">
    <property type="term" value="F:G-rich strand telomeric DNA binding"/>
    <property type="evidence" value="ECO:0007669"/>
    <property type="project" value="TreeGrafter"/>
</dbReference>
<name>A0A5M3N0S8_CONPW</name>
<dbReference type="GO" id="GO:0032210">
    <property type="term" value="P:regulation of telomere maintenance via telomerase"/>
    <property type="evidence" value="ECO:0007669"/>
    <property type="project" value="TreeGrafter"/>
</dbReference>
<evidence type="ECO:0000256" key="3">
    <source>
        <dbReference type="ARBA" id="ARBA00008442"/>
    </source>
</evidence>
<evidence type="ECO:0000256" key="2">
    <source>
        <dbReference type="ARBA" id="ARBA00004574"/>
    </source>
</evidence>
<feature type="region of interest" description="Disordered" evidence="8">
    <location>
        <begin position="535"/>
        <end position="556"/>
    </location>
</feature>
<keyword evidence="5" id="KW-0779">Telomere</keyword>
<dbReference type="RefSeq" id="XP_007764557.1">
    <property type="nucleotide sequence ID" value="XM_007766367.1"/>
</dbReference>
<dbReference type="InterPro" id="IPR028389">
    <property type="entry name" value="POT1"/>
</dbReference>
<dbReference type="PANTHER" id="PTHR14513">
    <property type="entry name" value="PROTECTION OF TELOMERES 1"/>
    <property type="match status" value="1"/>
</dbReference>
<feature type="compositionally biased region" description="Basic and acidic residues" evidence="8">
    <location>
        <begin position="195"/>
        <end position="209"/>
    </location>
</feature>
<organism evidence="10 11">
    <name type="scientific">Coniophora puteana (strain RWD-64-598)</name>
    <name type="common">Brown rot fungus</name>
    <dbReference type="NCBI Taxonomy" id="741705"/>
    <lineage>
        <taxon>Eukaryota</taxon>
        <taxon>Fungi</taxon>
        <taxon>Dikarya</taxon>
        <taxon>Basidiomycota</taxon>
        <taxon>Agaricomycotina</taxon>
        <taxon>Agaricomycetes</taxon>
        <taxon>Agaricomycetidae</taxon>
        <taxon>Boletales</taxon>
        <taxon>Coniophorineae</taxon>
        <taxon>Coniophoraceae</taxon>
        <taxon>Coniophora</taxon>
    </lineage>
</organism>